<dbReference type="NCBIfam" id="NF009410">
    <property type="entry name" value="PRK12771.1"/>
    <property type="match status" value="1"/>
</dbReference>
<dbReference type="InterPro" id="IPR009051">
    <property type="entry name" value="Helical_ferredxn"/>
</dbReference>
<dbReference type="SUPFAM" id="SSF46548">
    <property type="entry name" value="alpha-helical ferredoxin"/>
    <property type="match status" value="2"/>
</dbReference>
<dbReference type="Proteomes" id="UP001442364">
    <property type="component" value="Unassembled WGS sequence"/>
</dbReference>
<protein>
    <submittedName>
        <fullName evidence="2">NAD(P)-binding protein</fullName>
    </submittedName>
</protein>
<gene>
    <name evidence="2" type="ORF">WMO14_00290</name>
</gene>
<evidence type="ECO:0000313" key="3">
    <source>
        <dbReference type="Proteomes" id="UP001442364"/>
    </source>
</evidence>
<name>A0ABV1BSN6_9FIRM</name>
<dbReference type="PRINTS" id="PR00419">
    <property type="entry name" value="ADXRDTASE"/>
</dbReference>
<dbReference type="InterPro" id="IPR037207">
    <property type="entry name" value="Nuop51_4Fe4S-bd_sf"/>
</dbReference>
<dbReference type="InterPro" id="IPR023753">
    <property type="entry name" value="FAD/NAD-binding_dom"/>
</dbReference>
<accession>A0ABV1BSN6</accession>
<sequence length="616" mass="66552">MSRLTILTKDKAQVTMESLYQDLERRIVASPPGLCPVDLTRSFIKMCLAQSCGKCVPCRVGLRQLARLFDNVLDGEANEETVENIKLTAEGIYYSADCAIGYEAAKLALKSVDGCIDDFESHIHNGFCSCNSNQPVACVKSCPAGVDIPGYIALVQQGRYADAVRLIRRDNPMPTTCAYICEHPCENRCKRTIIDAPVNIRGLKKMAVDNSGIVPVPECEAPTGKKVAIIGGGPGGLSAAYYLALMGHKVTIFEQRKQLGGMLRYGIPNYRFPRKKLDEEIDSILSTGIEVKKNISVGKDISFDDITKEYDATYISIGAHADKKIGIEGEDAKSGITSAVEMLRAIGDGDMPDYTGKKVIVIGGGNVAMDVARSSIRLGASKVSIVYRRRKADMTALEEEVEGAEAEGCDVLELMSPVRIKQDEEGNAIGLIVKPQMISRVSHGRPAPKAAAKDEVLLESDLIVVAIGQGIETKSFEEHGIKVQRGVISALNTGNITPQDGEMSEGVFAGGDCVTGPATVIKAIAAGKVAAANIDEYLGFNHEITCDVEIPYASNEDKVACGRVEVALRDAAERKNDFEPIEYGFSCEEACQEAGRCLRCDHFGFGAFRGGREEQW</sequence>
<dbReference type="InterPro" id="IPR019575">
    <property type="entry name" value="Nuop51_4Fe4S-bd"/>
</dbReference>
<comment type="caution">
    <text evidence="2">The sequence shown here is derived from an EMBL/GenBank/DDBJ whole genome shotgun (WGS) entry which is preliminary data.</text>
</comment>
<dbReference type="Gene3D" id="1.10.1060.10">
    <property type="entry name" value="Alpha-helical ferredoxin"/>
    <property type="match status" value="1"/>
</dbReference>
<dbReference type="PANTHER" id="PTHR42783">
    <property type="entry name" value="GLUTAMATE SYNTHASE [NADPH] SMALL CHAIN"/>
    <property type="match status" value="1"/>
</dbReference>
<dbReference type="Pfam" id="PF07992">
    <property type="entry name" value="Pyr_redox_2"/>
    <property type="match status" value="1"/>
</dbReference>
<keyword evidence="3" id="KW-1185">Reference proteome</keyword>
<dbReference type="SMART" id="SM00928">
    <property type="entry name" value="NADH_4Fe-4S"/>
    <property type="match status" value="1"/>
</dbReference>
<feature type="domain" description="NADH-ubiquinone oxidoreductase 51kDa subunit iron-sulphur binding" evidence="1">
    <location>
        <begin position="37"/>
        <end position="82"/>
    </location>
</feature>
<evidence type="ECO:0000259" key="1">
    <source>
        <dbReference type="SMART" id="SM00928"/>
    </source>
</evidence>
<dbReference type="EMBL" id="JBBMER010000001">
    <property type="protein sequence ID" value="MEQ2378322.1"/>
    <property type="molecule type" value="Genomic_DNA"/>
</dbReference>
<dbReference type="InterPro" id="IPR036188">
    <property type="entry name" value="FAD/NAD-bd_sf"/>
</dbReference>
<dbReference type="Pfam" id="PF14691">
    <property type="entry name" value="Fer4_20"/>
    <property type="match status" value="1"/>
</dbReference>
<dbReference type="InterPro" id="IPR028261">
    <property type="entry name" value="DPD_II"/>
</dbReference>
<proteinExistence type="predicted"/>
<dbReference type="SUPFAM" id="SSF140490">
    <property type="entry name" value="Nqo1C-terminal domain-like"/>
    <property type="match status" value="1"/>
</dbReference>
<organism evidence="2 3">
    <name type="scientific">[Lactobacillus] rogosae</name>
    <dbReference type="NCBI Taxonomy" id="706562"/>
    <lineage>
        <taxon>Bacteria</taxon>
        <taxon>Bacillati</taxon>
        <taxon>Bacillota</taxon>
        <taxon>Clostridia</taxon>
        <taxon>Lachnospirales</taxon>
        <taxon>Lachnospiraceae</taxon>
        <taxon>Lachnospira</taxon>
    </lineage>
</organism>
<reference evidence="2 3" key="1">
    <citation type="submission" date="2024-03" db="EMBL/GenBank/DDBJ databases">
        <title>Human intestinal bacterial collection.</title>
        <authorList>
            <person name="Pauvert C."/>
            <person name="Hitch T.C.A."/>
            <person name="Clavel T."/>
        </authorList>
    </citation>
    <scope>NUCLEOTIDE SEQUENCE [LARGE SCALE GENOMIC DNA]</scope>
    <source>
        <strain evidence="2 3">CLA-AA-H255</strain>
    </source>
</reference>
<dbReference type="RefSeq" id="WP_022502742.1">
    <property type="nucleotide sequence ID" value="NZ_DAWCMB010000215.1"/>
</dbReference>
<dbReference type="Pfam" id="PF10589">
    <property type="entry name" value="NADH_4Fe-4S"/>
    <property type="match status" value="1"/>
</dbReference>
<dbReference type="Gene3D" id="3.50.50.60">
    <property type="entry name" value="FAD/NAD(P)-binding domain"/>
    <property type="match status" value="2"/>
</dbReference>
<dbReference type="PANTHER" id="PTHR42783:SF3">
    <property type="entry name" value="GLUTAMATE SYNTHASE [NADPH] SMALL CHAIN-RELATED"/>
    <property type="match status" value="1"/>
</dbReference>
<evidence type="ECO:0000313" key="2">
    <source>
        <dbReference type="EMBL" id="MEQ2378322.1"/>
    </source>
</evidence>
<dbReference type="SUPFAM" id="SSF51971">
    <property type="entry name" value="Nucleotide-binding domain"/>
    <property type="match status" value="1"/>
</dbReference>